<feature type="transmembrane region" description="Helical" evidence="1">
    <location>
        <begin position="69"/>
        <end position="88"/>
    </location>
</feature>
<dbReference type="EMBL" id="BPLR01016251">
    <property type="protein sequence ID" value="GIY82495.1"/>
    <property type="molecule type" value="Genomic_DNA"/>
</dbReference>
<dbReference type="AlphaFoldDB" id="A0AAV4WI37"/>
<keyword evidence="3" id="KW-1185">Reference proteome</keyword>
<comment type="caution">
    <text evidence="2">The sequence shown here is derived from an EMBL/GenBank/DDBJ whole genome shotgun (WGS) entry which is preliminary data.</text>
</comment>
<feature type="transmembrane region" description="Helical" evidence="1">
    <location>
        <begin position="100"/>
        <end position="121"/>
    </location>
</feature>
<protein>
    <submittedName>
        <fullName evidence="2">Uncharacterized protein</fullName>
    </submittedName>
</protein>
<accession>A0AAV4WI37</accession>
<keyword evidence="1" id="KW-1133">Transmembrane helix</keyword>
<dbReference type="Proteomes" id="UP001054945">
    <property type="component" value="Unassembled WGS sequence"/>
</dbReference>
<evidence type="ECO:0000313" key="2">
    <source>
        <dbReference type="EMBL" id="GIY82495.1"/>
    </source>
</evidence>
<keyword evidence="1" id="KW-0472">Membrane</keyword>
<evidence type="ECO:0000313" key="3">
    <source>
        <dbReference type="Proteomes" id="UP001054945"/>
    </source>
</evidence>
<keyword evidence="1" id="KW-0812">Transmembrane</keyword>
<proteinExistence type="predicted"/>
<reference evidence="2 3" key="1">
    <citation type="submission" date="2021-06" db="EMBL/GenBank/DDBJ databases">
        <title>Caerostris extrusa draft genome.</title>
        <authorList>
            <person name="Kono N."/>
            <person name="Arakawa K."/>
        </authorList>
    </citation>
    <scope>NUCLEOTIDE SEQUENCE [LARGE SCALE GENOMIC DNA]</scope>
</reference>
<gene>
    <name evidence="2" type="ORF">CEXT_352181</name>
</gene>
<organism evidence="2 3">
    <name type="scientific">Caerostris extrusa</name>
    <name type="common">Bark spider</name>
    <name type="synonym">Caerostris bankana</name>
    <dbReference type="NCBI Taxonomy" id="172846"/>
    <lineage>
        <taxon>Eukaryota</taxon>
        <taxon>Metazoa</taxon>
        <taxon>Ecdysozoa</taxon>
        <taxon>Arthropoda</taxon>
        <taxon>Chelicerata</taxon>
        <taxon>Arachnida</taxon>
        <taxon>Araneae</taxon>
        <taxon>Araneomorphae</taxon>
        <taxon>Entelegynae</taxon>
        <taxon>Araneoidea</taxon>
        <taxon>Araneidae</taxon>
        <taxon>Caerostris</taxon>
    </lineage>
</organism>
<sequence length="123" mass="14666">MRKFCSKSYLNLFRKLCVSDTIKWSRDIYIEHLTGHRQFSEVGDTCSPLWLSRPPMKCEKVKEHEYGEWLQVVVVFIGFSLLFLKPFAHESLLHKSFHSFWMIWVRYSLALLNIHVQNLFLSA</sequence>
<evidence type="ECO:0000256" key="1">
    <source>
        <dbReference type="SAM" id="Phobius"/>
    </source>
</evidence>
<name>A0AAV4WI37_CAEEX</name>